<reference evidence="1" key="1">
    <citation type="submission" date="2021-05" db="EMBL/GenBank/DDBJ databases">
        <authorList>
            <person name="Alioto T."/>
            <person name="Alioto T."/>
            <person name="Gomez Garrido J."/>
        </authorList>
    </citation>
    <scope>NUCLEOTIDE SEQUENCE</scope>
</reference>
<organism evidence="1">
    <name type="scientific">Cacopsylla melanoneura</name>
    <dbReference type="NCBI Taxonomy" id="428564"/>
    <lineage>
        <taxon>Eukaryota</taxon>
        <taxon>Metazoa</taxon>
        <taxon>Ecdysozoa</taxon>
        <taxon>Arthropoda</taxon>
        <taxon>Hexapoda</taxon>
        <taxon>Insecta</taxon>
        <taxon>Pterygota</taxon>
        <taxon>Neoptera</taxon>
        <taxon>Paraneoptera</taxon>
        <taxon>Hemiptera</taxon>
        <taxon>Sternorrhyncha</taxon>
        <taxon>Psylloidea</taxon>
        <taxon>Psyllidae</taxon>
        <taxon>Psyllinae</taxon>
        <taxon>Cacopsylla</taxon>
    </lineage>
</organism>
<dbReference type="AlphaFoldDB" id="A0A8D8T5N5"/>
<name>A0A8D8T5N5_9HEMI</name>
<protein>
    <recommendedName>
        <fullName evidence="2">Endonuclease-reverse transcriptase</fullName>
    </recommendedName>
</protein>
<evidence type="ECO:0000313" key="1">
    <source>
        <dbReference type="EMBL" id="CAG6680145.1"/>
    </source>
</evidence>
<sequence length="108" mass="13275">MWCWRRMKKIKWTERMSNERVLELVGESRQIWKTLEERRHKWMGHLFRHNDFMIDIIEGRFEGSQGRGRPRLKYIEQVINSSGSRNYSEMKQKTANRMEWRVANQSSD</sequence>
<proteinExistence type="predicted"/>
<evidence type="ECO:0008006" key="2">
    <source>
        <dbReference type="Google" id="ProtNLM"/>
    </source>
</evidence>
<accession>A0A8D8T5N5</accession>
<dbReference type="EMBL" id="HBUF01251304">
    <property type="protein sequence ID" value="CAG6680145.1"/>
    <property type="molecule type" value="Transcribed_RNA"/>
</dbReference>